<keyword evidence="13" id="KW-1185">Reference proteome</keyword>
<dbReference type="FunFam" id="3.90.950.10:FF:000001">
    <property type="entry name" value="dITP/XTP pyrophosphatase"/>
    <property type="match status" value="1"/>
</dbReference>
<keyword evidence="7 10" id="KW-0546">Nucleotide metabolism</keyword>
<dbReference type="GO" id="GO:0009146">
    <property type="term" value="P:purine nucleoside triphosphate catabolic process"/>
    <property type="evidence" value="ECO:0007669"/>
    <property type="project" value="UniProtKB-UniRule"/>
</dbReference>
<comment type="catalytic activity">
    <reaction evidence="9 10">
        <text>XTP + H2O = XMP + diphosphate + H(+)</text>
        <dbReference type="Rhea" id="RHEA:28610"/>
        <dbReference type="ChEBI" id="CHEBI:15377"/>
        <dbReference type="ChEBI" id="CHEBI:15378"/>
        <dbReference type="ChEBI" id="CHEBI:33019"/>
        <dbReference type="ChEBI" id="CHEBI:57464"/>
        <dbReference type="ChEBI" id="CHEBI:61314"/>
        <dbReference type="EC" id="3.6.1.66"/>
    </reaction>
</comment>
<comment type="caution">
    <text evidence="12">The sequence shown here is derived from an EMBL/GenBank/DDBJ whole genome shotgun (WGS) entry which is preliminary data.</text>
</comment>
<keyword evidence="3 10" id="KW-0479">Metal-binding</keyword>
<sequence>MRVLVASRNKKKLAELNRMLEAANVTGIELVGLGDVPEYPETPETGATFVDNARIKTNDGVRHTGLPTIADDSGLAVDALNGMPGVLSARWSGGHGDDKANNDLLLAQMGDVPDERRGAHFVSSCVLQLPADVAAERDMETEYAVEGRWYGRVLHAEQGEGGFGYDPLFAPDELPEGQEEELAGKSAGELTAEQKDAVSHRGKALRQLVEILAQLAD</sequence>
<evidence type="ECO:0000256" key="3">
    <source>
        <dbReference type="ARBA" id="ARBA00022723"/>
    </source>
</evidence>
<dbReference type="HAMAP" id="MF_01405">
    <property type="entry name" value="Non_canon_purine_NTPase"/>
    <property type="match status" value="1"/>
</dbReference>
<dbReference type="Gene3D" id="3.90.950.10">
    <property type="match status" value="1"/>
</dbReference>
<keyword evidence="5 10" id="KW-0378">Hydrolase</keyword>
<feature type="binding site" evidence="10">
    <location>
        <position position="73"/>
    </location>
    <ligand>
        <name>substrate</name>
    </ligand>
</feature>
<evidence type="ECO:0000256" key="6">
    <source>
        <dbReference type="ARBA" id="ARBA00022842"/>
    </source>
</evidence>
<gene>
    <name evidence="12" type="ORF">L8U58_08735</name>
</gene>
<dbReference type="InterPro" id="IPR029001">
    <property type="entry name" value="ITPase-like_fam"/>
</dbReference>
<dbReference type="GO" id="GO:0005829">
    <property type="term" value="C:cytosol"/>
    <property type="evidence" value="ECO:0007669"/>
    <property type="project" value="TreeGrafter"/>
</dbReference>
<name>A0A9X3M7C5_9CORY</name>
<dbReference type="Pfam" id="PF01725">
    <property type="entry name" value="Ham1p_like"/>
    <property type="match status" value="1"/>
</dbReference>
<feature type="active site" description="Proton acceptor" evidence="10">
    <location>
        <position position="72"/>
    </location>
</feature>
<comment type="catalytic activity">
    <reaction evidence="8 10">
        <text>dITP + H2O = dIMP + diphosphate + H(+)</text>
        <dbReference type="Rhea" id="RHEA:28342"/>
        <dbReference type="ChEBI" id="CHEBI:15377"/>
        <dbReference type="ChEBI" id="CHEBI:15378"/>
        <dbReference type="ChEBI" id="CHEBI:33019"/>
        <dbReference type="ChEBI" id="CHEBI:61194"/>
        <dbReference type="ChEBI" id="CHEBI:61382"/>
        <dbReference type="EC" id="3.6.1.66"/>
    </reaction>
</comment>
<dbReference type="AlphaFoldDB" id="A0A9X3M7C5"/>
<evidence type="ECO:0000313" key="12">
    <source>
        <dbReference type="EMBL" id="MCZ9305607.1"/>
    </source>
</evidence>
<dbReference type="CDD" id="cd00515">
    <property type="entry name" value="HAM1"/>
    <property type="match status" value="1"/>
</dbReference>
<evidence type="ECO:0000256" key="8">
    <source>
        <dbReference type="ARBA" id="ARBA00051875"/>
    </source>
</evidence>
<dbReference type="GeneID" id="301813639"/>
<evidence type="ECO:0000313" key="13">
    <source>
        <dbReference type="Proteomes" id="UP001146505"/>
    </source>
</evidence>
<comment type="subunit">
    <text evidence="2 10">Homodimer.</text>
</comment>
<comment type="caution">
    <text evidence="10">Lacks conserved residue(s) required for the propagation of feature annotation.</text>
</comment>
<evidence type="ECO:0000256" key="1">
    <source>
        <dbReference type="ARBA" id="ARBA00008023"/>
    </source>
</evidence>
<comment type="catalytic activity">
    <reaction evidence="10">
        <text>ITP + H2O = IMP + diphosphate + H(+)</text>
        <dbReference type="Rhea" id="RHEA:29399"/>
        <dbReference type="ChEBI" id="CHEBI:15377"/>
        <dbReference type="ChEBI" id="CHEBI:15378"/>
        <dbReference type="ChEBI" id="CHEBI:33019"/>
        <dbReference type="ChEBI" id="CHEBI:58053"/>
        <dbReference type="ChEBI" id="CHEBI:61402"/>
        <dbReference type="EC" id="3.6.1.66"/>
    </reaction>
</comment>
<evidence type="ECO:0000256" key="5">
    <source>
        <dbReference type="ARBA" id="ARBA00022801"/>
    </source>
</evidence>
<feature type="binding site" evidence="10">
    <location>
        <begin position="163"/>
        <end position="166"/>
    </location>
    <ligand>
        <name>substrate</name>
    </ligand>
</feature>
<proteinExistence type="inferred from homology"/>
<comment type="function">
    <text evidence="10">Pyrophosphatase that catalyzes the hydrolysis of nucleoside triphosphates to their monophosphate derivatives, with a high preference for the non-canonical purine nucleotides XTP (xanthosine triphosphate), dITP (deoxyinosine triphosphate) and ITP. Seems to function as a house-cleaning enzyme that removes non-canonical purine nucleotides from the nucleotide pool, thus preventing their incorporation into DNA/RNA and avoiding chromosomal lesions.</text>
</comment>
<dbReference type="GO" id="GO:0000166">
    <property type="term" value="F:nucleotide binding"/>
    <property type="evidence" value="ECO:0007669"/>
    <property type="project" value="UniProtKB-KW"/>
</dbReference>
<feature type="binding site" evidence="10">
    <location>
        <begin position="7"/>
        <end position="12"/>
    </location>
    <ligand>
        <name>substrate</name>
    </ligand>
</feature>
<evidence type="ECO:0000256" key="9">
    <source>
        <dbReference type="ARBA" id="ARBA00052017"/>
    </source>
</evidence>
<organism evidence="12 13">
    <name type="scientific">Corynebacterium macclintockiae</name>
    <dbReference type="NCBI Taxonomy" id="2913501"/>
    <lineage>
        <taxon>Bacteria</taxon>
        <taxon>Bacillati</taxon>
        <taxon>Actinomycetota</taxon>
        <taxon>Actinomycetes</taxon>
        <taxon>Mycobacteriales</taxon>
        <taxon>Corynebacteriaceae</taxon>
        <taxon>Corynebacterium</taxon>
    </lineage>
</organism>
<dbReference type="GO" id="GO:0036220">
    <property type="term" value="F:ITP diphosphatase activity"/>
    <property type="evidence" value="ECO:0007669"/>
    <property type="project" value="UniProtKB-UniRule"/>
</dbReference>
<keyword evidence="6 10" id="KW-0460">Magnesium</keyword>
<comment type="cofactor">
    <cofactor evidence="10">
        <name>Mg(2+)</name>
        <dbReference type="ChEBI" id="CHEBI:18420"/>
    </cofactor>
    <text evidence="10">Binds 1 Mg(2+) ion per subunit.</text>
</comment>
<dbReference type="PANTHER" id="PTHR11067:SF9">
    <property type="entry name" value="INOSINE TRIPHOSPHATE PYROPHOSPHATASE"/>
    <property type="match status" value="1"/>
</dbReference>
<dbReference type="Proteomes" id="UP001146505">
    <property type="component" value="Unassembled WGS sequence"/>
</dbReference>
<keyword evidence="4 10" id="KW-0547">Nucleotide-binding</keyword>
<feature type="binding site" evidence="10">
    <location>
        <begin position="200"/>
        <end position="201"/>
    </location>
    <ligand>
        <name>substrate</name>
    </ligand>
</feature>
<evidence type="ECO:0000256" key="10">
    <source>
        <dbReference type="HAMAP-Rule" id="MF_01405"/>
    </source>
</evidence>
<protein>
    <recommendedName>
        <fullName evidence="10">dITP/XTP pyrophosphatase</fullName>
        <ecNumber evidence="10">3.6.1.66</ecNumber>
    </recommendedName>
    <alternativeName>
        <fullName evidence="10">Non-canonical purine NTP pyrophosphatase</fullName>
    </alternativeName>
    <alternativeName>
        <fullName evidence="10">Non-standard purine NTP pyrophosphatase</fullName>
    </alternativeName>
    <alternativeName>
        <fullName evidence="10">Nucleoside-triphosphate diphosphatase</fullName>
    </alternativeName>
    <alternativeName>
        <fullName evidence="10">Nucleoside-triphosphate pyrophosphatase</fullName>
        <shortName evidence="10">NTPase</shortName>
    </alternativeName>
</protein>
<dbReference type="GO" id="GO:0035870">
    <property type="term" value="F:dITP diphosphatase activity"/>
    <property type="evidence" value="ECO:0007669"/>
    <property type="project" value="UniProtKB-UniRule"/>
</dbReference>
<feature type="region of interest" description="Disordered" evidence="11">
    <location>
        <begin position="171"/>
        <end position="191"/>
    </location>
</feature>
<dbReference type="PANTHER" id="PTHR11067">
    <property type="entry name" value="INOSINE TRIPHOSPHATE PYROPHOSPHATASE/HAM1 PROTEIN"/>
    <property type="match status" value="1"/>
</dbReference>
<dbReference type="EC" id="3.6.1.66" evidence="10"/>
<evidence type="ECO:0000256" key="4">
    <source>
        <dbReference type="ARBA" id="ARBA00022741"/>
    </source>
</evidence>
<comment type="similarity">
    <text evidence="1 10">Belongs to the HAM1 NTPase family.</text>
</comment>
<dbReference type="InterPro" id="IPR020922">
    <property type="entry name" value="dITP/XTP_pyrophosphatase"/>
</dbReference>
<dbReference type="GO" id="GO:0046872">
    <property type="term" value="F:metal ion binding"/>
    <property type="evidence" value="ECO:0007669"/>
    <property type="project" value="UniProtKB-KW"/>
</dbReference>
<feature type="binding site" evidence="10">
    <location>
        <position position="195"/>
    </location>
    <ligand>
        <name>substrate</name>
    </ligand>
</feature>
<dbReference type="EMBL" id="JAKMUV010000012">
    <property type="protein sequence ID" value="MCZ9305607.1"/>
    <property type="molecule type" value="Genomic_DNA"/>
</dbReference>
<dbReference type="GO" id="GO:0017111">
    <property type="term" value="F:ribonucleoside triphosphate phosphatase activity"/>
    <property type="evidence" value="ECO:0007669"/>
    <property type="project" value="InterPro"/>
</dbReference>
<evidence type="ECO:0000256" key="11">
    <source>
        <dbReference type="SAM" id="MobiDB-lite"/>
    </source>
</evidence>
<accession>A0A9X3M7C5</accession>
<feature type="binding site" evidence="10">
    <location>
        <position position="72"/>
    </location>
    <ligand>
        <name>Mg(2+)</name>
        <dbReference type="ChEBI" id="CHEBI:18420"/>
    </ligand>
</feature>
<dbReference type="InterPro" id="IPR002637">
    <property type="entry name" value="RdgB/HAM1"/>
</dbReference>
<dbReference type="RefSeq" id="WP_034973381.1">
    <property type="nucleotide sequence ID" value="NZ_JAKMUV010000012.1"/>
</dbReference>
<evidence type="ECO:0000256" key="7">
    <source>
        <dbReference type="ARBA" id="ARBA00023080"/>
    </source>
</evidence>
<dbReference type="SUPFAM" id="SSF52972">
    <property type="entry name" value="ITPase-like"/>
    <property type="match status" value="1"/>
</dbReference>
<dbReference type="GO" id="GO:0036222">
    <property type="term" value="F:XTP diphosphatase activity"/>
    <property type="evidence" value="ECO:0007669"/>
    <property type="project" value="UniProtKB-UniRule"/>
</dbReference>
<reference evidence="12" key="1">
    <citation type="submission" date="2022-02" db="EMBL/GenBank/DDBJ databases">
        <title>Corynebacterium sp. from urogenital microbiome.</title>
        <authorList>
            <person name="Cappelli E.A."/>
            <person name="Ribeiro T.G."/>
            <person name="Peixe L."/>
        </authorList>
    </citation>
    <scope>NUCLEOTIDE SEQUENCE</scope>
    <source>
        <strain evidence="12">C9Ua_112</strain>
    </source>
</reference>
<dbReference type="GO" id="GO:0009117">
    <property type="term" value="P:nucleotide metabolic process"/>
    <property type="evidence" value="ECO:0007669"/>
    <property type="project" value="UniProtKB-KW"/>
</dbReference>
<evidence type="ECO:0000256" key="2">
    <source>
        <dbReference type="ARBA" id="ARBA00011738"/>
    </source>
</evidence>